<dbReference type="EMBL" id="JANPWB010000002">
    <property type="protein sequence ID" value="KAJ1205000.1"/>
    <property type="molecule type" value="Genomic_DNA"/>
</dbReference>
<dbReference type="AlphaFoldDB" id="A0AAV7VWL4"/>
<feature type="region of interest" description="Disordered" evidence="1">
    <location>
        <begin position="85"/>
        <end position="104"/>
    </location>
</feature>
<dbReference type="Proteomes" id="UP001066276">
    <property type="component" value="Chromosome 1_2"/>
</dbReference>
<protein>
    <submittedName>
        <fullName evidence="2">Uncharacterized protein</fullName>
    </submittedName>
</protein>
<evidence type="ECO:0000313" key="3">
    <source>
        <dbReference type="Proteomes" id="UP001066276"/>
    </source>
</evidence>
<evidence type="ECO:0000256" key="1">
    <source>
        <dbReference type="SAM" id="MobiDB-lite"/>
    </source>
</evidence>
<sequence>MFRVQYERSALFYYTPAEANDWLDTLPQRTGGTPVRPPSQTQKRSGQSARRGKTRKENRDPTAERITVGSDGALQLVDDLLDFQTPLQKAGTDPEIASEDSGSE</sequence>
<gene>
    <name evidence="2" type="ORF">NDU88_000435</name>
</gene>
<evidence type="ECO:0000313" key="2">
    <source>
        <dbReference type="EMBL" id="KAJ1205000.1"/>
    </source>
</evidence>
<reference evidence="2" key="1">
    <citation type="journal article" date="2022" name="bioRxiv">
        <title>Sequencing and chromosome-scale assembly of the giantPleurodeles waltlgenome.</title>
        <authorList>
            <person name="Brown T."/>
            <person name="Elewa A."/>
            <person name="Iarovenko S."/>
            <person name="Subramanian E."/>
            <person name="Araus A.J."/>
            <person name="Petzold A."/>
            <person name="Susuki M."/>
            <person name="Suzuki K.-i.T."/>
            <person name="Hayashi T."/>
            <person name="Toyoda A."/>
            <person name="Oliveira C."/>
            <person name="Osipova E."/>
            <person name="Leigh N.D."/>
            <person name="Simon A."/>
            <person name="Yun M.H."/>
        </authorList>
    </citation>
    <scope>NUCLEOTIDE SEQUENCE</scope>
    <source>
        <strain evidence="2">20211129_DDA</strain>
        <tissue evidence="2">Liver</tissue>
    </source>
</reference>
<feature type="region of interest" description="Disordered" evidence="1">
    <location>
        <begin position="21"/>
        <end position="70"/>
    </location>
</feature>
<feature type="compositionally biased region" description="Polar residues" evidence="1">
    <location>
        <begin position="38"/>
        <end position="48"/>
    </location>
</feature>
<keyword evidence="3" id="KW-1185">Reference proteome</keyword>
<name>A0AAV7VWL4_PLEWA</name>
<accession>A0AAV7VWL4</accession>
<proteinExistence type="predicted"/>
<organism evidence="2 3">
    <name type="scientific">Pleurodeles waltl</name>
    <name type="common">Iberian ribbed newt</name>
    <dbReference type="NCBI Taxonomy" id="8319"/>
    <lineage>
        <taxon>Eukaryota</taxon>
        <taxon>Metazoa</taxon>
        <taxon>Chordata</taxon>
        <taxon>Craniata</taxon>
        <taxon>Vertebrata</taxon>
        <taxon>Euteleostomi</taxon>
        <taxon>Amphibia</taxon>
        <taxon>Batrachia</taxon>
        <taxon>Caudata</taxon>
        <taxon>Salamandroidea</taxon>
        <taxon>Salamandridae</taxon>
        <taxon>Pleurodelinae</taxon>
        <taxon>Pleurodeles</taxon>
    </lineage>
</organism>
<comment type="caution">
    <text evidence="2">The sequence shown here is derived from an EMBL/GenBank/DDBJ whole genome shotgun (WGS) entry which is preliminary data.</text>
</comment>